<name>A0ABW9GYX0_9FIRM</name>
<keyword evidence="1" id="KW-0812">Transmembrane</keyword>
<protein>
    <submittedName>
        <fullName evidence="2">Uncharacterized protein</fullName>
    </submittedName>
</protein>
<gene>
    <name evidence="2" type="ORF">ACKQTC_03985</name>
</gene>
<dbReference type="RefSeq" id="WP_408977141.1">
    <property type="nucleotide sequence ID" value="NZ_JBJUVG010000004.1"/>
</dbReference>
<feature type="transmembrane region" description="Helical" evidence="1">
    <location>
        <begin position="64"/>
        <end position="81"/>
    </location>
</feature>
<comment type="caution">
    <text evidence="2">The sequence shown here is derived from an EMBL/GenBank/DDBJ whole genome shotgun (WGS) entry which is preliminary data.</text>
</comment>
<evidence type="ECO:0000313" key="3">
    <source>
        <dbReference type="Proteomes" id="UP001631949"/>
    </source>
</evidence>
<evidence type="ECO:0000256" key="1">
    <source>
        <dbReference type="SAM" id="Phobius"/>
    </source>
</evidence>
<keyword evidence="3" id="KW-1185">Reference proteome</keyword>
<proteinExistence type="predicted"/>
<feature type="transmembrane region" description="Helical" evidence="1">
    <location>
        <begin position="32"/>
        <end position="52"/>
    </location>
</feature>
<sequence length="183" mass="20348">MMSPTGILLLRLAVLAFALVNRLVLWKSQSRLVPYLAAVALMLGDGLVVAWLTMPPGPDLRRVTIWLFAVAGLALAAHYALETTYYWVRGFRWGKVDYDAMAKAFTIILQKAGRSPADLRFFPNGVLAIRRVDQRLLGALEEALTDMDRPDDRWLLGVLLAGFVFLSLLALITGLAYLLPISY</sequence>
<accession>A0ABW9GYX0</accession>
<feature type="transmembrane region" description="Helical" evidence="1">
    <location>
        <begin position="154"/>
        <end position="179"/>
    </location>
</feature>
<dbReference type="EMBL" id="JBJUVG010000004">
    <property type="protein sequence ID" value="MFM9413522.1"/>
    <property type="molecule type" value="Genomic_DNA"/>
</dbReference>
<keyword evidence="1" id="KW-0472">Membrane</keyword>
<keyword evidence="1" id="KW-1133">Transmembrane helix</keyword>
<dbReference type="Proteomes" id="UP001631949">
    <property type="component" value="Unassembled WGS sequence"/>
</dbReference>
<reference evidence="2 3" key="1">
    <citation type="journal article" date="2016" name="Int. J. Syst. Evol. Microbiol.">
        <title>Peptococcus simiae sp. nov., isolated from rhesus macaque faeces and emended description of the genus Peptococcus.</title>
        <authorList>
            <person name="Shkoporov A.N."/>
            <person name="Efimov B.A."/>
            <person name="Kondova I."/>
            <person name="Ouwerling B."/>
            <person name="Chaplin A.V."/>
            <person name="Shcherbakova V.A."/>
            <person name="Langermans J.A.M."/>
        </authorList>
    </citation>
    <scope>NUCLEOTIDE SEQUENCE [LARGE SCALE GENOMIC DNA]</scope>
    <source>
        <strain evidence="2 3">M108</strain>
    </source>
</reference>
<evidence type="ECO:0000313" key="2">
    <source>
        <dbReference type="EMBL" id="MFM9413522.1"/>
    </source>
</evidence>
<organism evidence="2 3">
    <name type="scientific">Peptococcus simiae</name>
    <dbReference type="NCBI Taxonomy" id="1643805"/>
    <lineage>
        <taxon>Bacteria</taxon>
        <taxon>Bacillati</taxon>
        <taxon>Bacillota</taxon>
        <taxon>Clostridia</taxon>
        <taxon>Eubacteriales</taxon>
        <taxon>Peptococcaceae</taxon>
        <taxon>Peptococcus</taxon>
    </lineage>
</organism>